<gene>
    <name evidence="1" type="ORF">CXK99_16785</name>
</gene>
<accession>A0A2N8RB94</accession>
<sequence length="151" mass="17236">MSSPSNQPFECRWRPSGLLLALYLAVQALALAAILLSAAPPWLQFSCVLLGLAHAWYVLPRGILLSSPQAWCGLRHEESGWYLWSEQQGWQSVQLLPDSLALPLVVILRFRLSGQRFASSVCVPRDSLPHEQHRRLRVRLKFSRRRWVAPE</sequence>
<dbReference type="RefSeq" id="WP_082332100.1">
    <property type="nucleotide sequence ID" value="NZ_CP036186.1"/>
</dbReference>
<dbReference type="EMBL" id="POUM01000015">
    <property type="protein sequence ID" value="PNF58361.1"/>
    <property type="molecule type" value="Genomic_DNA"/>
</dbReference>
<dbReference type="Proteomes" id="UP000236003">
    <property type="component" value="Unassembled WGS sequence"/>
</dbReference>
<reference evidence="1 2" key="1">
    <citation type="submission" date="2018-01" db="EMBL/GenBank/DDBJ databases">
        <title>Denitrification phenotypes of diverse strains of Pseudomonas stutzeri.</title>
        <authorList>
            <person name="Milligan D.A."/>
            <person name="Bergaust L."/>
            <person name="Bakken L.R."/>
            <person name="Frostegard A."/>
        </authorList>
    </citation>
    <scope>NUCLEOTIDE SEQUENCE [LARGE SCALE GENOMIC DNA]</scope>
    <source>
        <strain evidence="1 2">CCUG 44592</strain>
    </source>
</reference>
<evidence type="ECO:0008006" key="3">
    <source>
        <dbReference type="Google" id="ProtNLM"/>
    </source>
</evidence>
<dbReference type="Pfam" id="PF07254">
    <property type="entry name" value="Cpta_toxin"/>
    <property type="match status" value="1"/>
</dbReference>
<comment type="caution">
    <text evidence="1">The sequence shown here is derived from an EMBL/GenBank/DDBJ whole genome shotgun (WGS) entry which is preliminary data.</text>
</comment>
<evidence type="ECO:0000313" key="1">
    <source>
        <dbReference type="EMBL" id="PNF58361.1"/>
    </source>
</evidence>
<name>A0A2N8RB94_STUST</name>
<dbReference type="InterPro" id="IPR009883">
    <property type="entry name" value="YgfX"/>
</dbReference>
<dbReference type="AlphaFoldDB" id="A0A2N8RB94"/>
<evidence type="ECO:0000313" key="2">
    <source>
        <dbReference type="Proteomes" id="UP000236003"/>
    </source>
</evidence>
<organism evidence="1 2">
    <name type="scientific">Stutzerimonas stutzeri</name>
    <name type="common">Pseudomonas stutzeri</name>
    <dbReference type="NCBI Taxonomy" id="316"/>
    <lineage>
        <taxon>Bacteria</taxon>
        <taxon>Pseudomonadati</taxon>
        <taxon>Pseudomonadota</taxon>
        <taxon>Gammaproteobacteria</taxon>
        <taxon>Pseudomonadales</taxon>
        <taxon>Pseudomonadaceae</taxon>
        <taxon>Stutzerimonas</taxon>
    </lineage>
</organism>
<proteinExistence type="predicted"/>
<protein>
    <recommendedName>
        <fullName evidence="3">Toxin CptA</fullName>
    </recommendedName>
</protein>